<comment type="caution">
    <text evidence="1">The sequence shown here is derived from an EMBL/GenBank/DDBJ whole genome shotgun (WGS) entry which is preliminary data.</text>
</comment>
<organism evidence="1 2">
    <name type="scientific">Bugula neritina</name>
    <name type="common">Brown bryozoan</name>
    <name type="synonym">Sertularia neritina</name>
    <dbReference type="NCBI Taxonomy" id="10212"/>
    <lineage>
        <taxon>Eukaryota</taxon>
        <taxon>Metazoa</taxon>
        <taxon>Spiralia</taxon>
        <taxon>Lophotrochozoa</taxon>
        <taxon>Bryozoa</taxon>
        <taxon>Gymnolaemata</taxon>
        <taxon>Cheilostomatida</taxon>
        <taxon>Flustrina</taxon>
        <taxon>Buguloidea</taxon>
        <taxon>Bugulidae</taxon>
        <taxon>Bugula</taxon>
    </lineage>
</organism>
<evidence type="ECO:0000313" key="1">
    <source>
        <dbReference type="EMBL" id="KAF6029944.1"/>
    </source>
</evidence>
<dbReference type="Proteomes" id="UP000593567">
    <property type="component" value="Unassembled WGS sequence"/>
</dbReference>
<sequence>MIEICQNASIYLSMYHTHLMKNFCPHLDSNPKNSNLQASMLTITLWGLLGNHNTTCMGRNGRYFNSLVDLIAVNFCLGKRLKILLNYNFFGYICYWAFPISPLSHLQLRRGGLKGCLKATH</sequence>
<accession>A0A7J7JW54</accession>
<name>A0A7J7JW54_BUGNE</name>
<dbReference type="AlphaFoldDB" id="A0A7J7JW54"/>
<evidence type="ECO:0000313" key="2">
    <source>
        <dbReference type="Proteomes" id="UP000593567"/>
    </source>
</evidence>
<gene>
    <name evidence="1" type="ORF">EB796_011732</name>
</gene>
<protein>
    <submittedName>
        <fullName evidence="1">Uncharacterized protein</fullName>
    </submittedName>
</protein>
<proteinExistence type="predicted"/>
<dbReference type="EMBL" id="VXIV02001774">
    <property type="protein sequence ID" value="KAF6029944.1"/>
    <property type="molecule type" value="Genomic_DNA"/>
</dbReference>
<keyword evidence="2" id="KW-1185">Reference proteome</keyword>
<reference evidence="1" key="1">
    <citation type="submission" date="2020-06" db="EMBL/GenBank/DDBJ databases">
        <title>Draft genome of Bugula neritina, a colonial animal packing powerful symbionts and potential medicines.</title>
        <authorList>
            <person name="Rayko M."/>
        </authorList>
    </citation>
    <scope>NUCLEOTIDE SEQUENCE [LARGE SCALE GENOMIC DNA]</scope>
    <source>
        <strain evidence="1">Kwan_BN1</strain>
    </source>
</reference>